<evidence type="ECO:0000313" key="6">
    <source>
        <dbReference type="EMBL" id="CEM36898.1"/>
    </source>
</evidence>
<dbReference type="InterPro" id="IPR032675">
    <property type="entry name" value="LRR_dom_sf"/>
</dbReference>
<keyword evidence="5" id="KW-0812">Transmembrane</keyword>
<dbReference type="GO" id="GO:0048471">
    <property type="term" value="C:perinuclear region of cytoplasm"/>
    <property type="evidence" value="ECO:0007669"/>
    <property type="project" value="TreeGrafter"/>
</dbReference>
<dbReference type="AlphaFoldDB" id="A0A0G4H0G1"/>
<accession>A0A0G4H0G1</accession>
<dbReference type="InterPro" id="IPR001611">
    <property type="entry name" value="Leu-rich_rpt"/>
</dbReference>
<name>A0A0G4H0G1_VITBC</name>
<dbReference type="STRING" id="1169540.A0A0G4H0G1"/>
<dbReference type="OrthoDB" id="272549at2759"/>
<sequence>MHRATTEMQSATEGPLSSSKTSPLPQNFKAAAGKYQPMLRNKSASASASGMDLEHFDHSDDSNMSQVPIIGFFELTAPGLQQLRGDQSIPLGAISMTPAQTREQSLAPPKQPGVNFAMGGKRRTSLSSAGGDRERIPFRDVSMVSGGRRGSRESVATTTLRGRGGRCGDLVIRWQSLIKRLPFVAKAITAFYRIIYVVDYYLDAVVAEGLYEQAEEGSYPYLFYLLMIYVFDPVRKFNKIERFFLLTFYPIIVSIACLTTDIALATWYVVNDLEDTKLLQFYNQLRSLVVTIAATPIQLGLQIAIIFLANEPPSADFMVGVLISVIRGVGSISAIVVNAHVRQLSVWSYMEVVINLGVGQLPFLGGIKKDKIRFATYDNMELDPLDLGQLSKALKDNRSLVVLKANNCGIQHMTVDPMLRSDSARSHVLSASGRSRAQSVFSDRSSGLDARQAAYLEGADALEEPKTDYVRAKRMSSGNVPSRGVAATKFLMACAKSKSLQQLDLAENQIPHKPLKRLLAGNKKLKSLSLANNRLGDKGAATLCEGLCENRVLEYLDISGNAIHGDIVLTLANAIAQSQIKSLDLNRNFIGPAMTVKFVSVLKEAESVSLQHLSYAGNFTKDSGALAFAEWLEKEPPPPMEELDLSKNYITREGLFGLKRAVLSQQPKVMANLVLLDNLIWEDTLTELPPDALVVMSVNTMPHKEKEPPAMQREATVASSSTVRTAEDLELERAEFTDSYRTHVALQDHQHKRLFDILNAIIDCRIEIHQARLTELEASPQPPKDNNNNDDVAIAIRTQMCR</sequence>
<keyword evidence="7" id="KW-1185">Reference proteome</keyword>
<dbReference type="Gene3D" id="3.80.10.10">
    <property type="entry name" value="Ribonuclease Inhibitor"/>
    <property type="match status" value="1"/>
</dbReference>
<protein>
    <submittedName>
        <fullName evidence="6">Uncharacterized protein</fullName>
    </submittedName>
</protein>
<evidence type="ECO:0000256" key="4">
    <source>
        <dbReference type="SAM" id="MobiDB-lite"/>
    </source>
</evidence>
<dbReference type="SMART" id="SM00368">
    <property type="entry name" value="LRR_RI"/>
    <property type="match status" value="4"/>
</dbReference>
<evidence type="ECO:0000256" key="5">
    <source>
        <dbReference type="SAM" id="Phobius"/>
    </source>
</evidence>
<dbReference type="GO" id="GO:0031267">
    <property type="term" value="F:small GTPase binding"/>
    <property type="evidence" value="ECO:0007669"/>
    <property type="project" value="TreeGrafter"/>
</dbReference>
<feature type="compositionally biased region" description="Polar residues" evidence="4">
    <location>
        <begin position="1"/>
        <end position="25"/>
    </location>
</feature>
<evidence type="ECO:0000256" key="3">
    <source>
        <dbReference type="ARBA" id="ARBA00022737"/>
    </source>
</evidence>
<dbReference type="InParanoid" id="A0A0G4H0G1"/>
<dbReference type="GO" id="GO:0006913">
    <property type="term" value="P:nucleocytoplasmic transport"/>
    <property type="evidence" value="ECO:0007669"/>
    <property type="project" value="TreeGrafter"/>
</dbReference>
<evidence type="ECO:0000256" key="2">
    <source>
        <dbReference type="ARBA" id="ARBA00022614"/>
    </source>
</evidence>
<dbReference type="EMBL" id="CDMY01000908">
    <property type="protein sequence ID" value="CEM36898.1"/>
    <property type="molecule type" value="Genomic_DNA"/>
</dbReference>
<gene>
    <name evidence="6" type="ORF">Vbra_3492</name>
</gene>
<dbReference type="SUPFAM" id="SSF52047">
    <property type="entry name" value="RNI-like"/>
    <property type="match status" value="1"/>
</dbReference>
<reference evidence="6 7" key="1">
    <citation type="submission" date="2014-11" db="EMBL/GenBank/DDBJ databases">
        <authorList>
            <person name="Zhu J."/>
            <person name="Qi W."/>
            <person name="Song R."/>
        </authorList>
    </citation>
    <scope>NUCLEOTIDE SEQUENCE [LARGE SCALE GENOMIC DNA]</scope>
</reference>
<keyword evidence="2" id="KW-0433">Leucine-rich repeat</keyword>
<dbReference type="InterPro" id="IPR027038">
    <property type="entry name" value="RanGap"/>
</dbReference>
<dbReference type="PANTHER" id="PTHR24113:SF12">
    <property type="entry name" value="RAN GTPASE-ACTIVATING PROTEIN 1"/>
    <property type="match status" value="1"/>
</dbReference>
<keyword evidence="5" id="KW-1133">Transmembrane helix</keyword>
<dbReference type="Proteomes" id="UP000041254">
    <property type="component" value="Unassembled WGS sequence"/>
</dbReference>
<evidence type="ECO:0000256" key="1">
    <source>
        <dbReference type="ARBA" id="ARBA00022468"/>
    </source>
</evidence>
<proteinExistence type="predicted"/>
<keyword evidence="1" id="KW-0343">GTPase activation</keyword>
<dbReference type="VEuPathDB" id="CryptoDB:Vbra_3492"/>
<keyword evidence="3" id="KW-0677">Repeat</keyword>
<dbReference type="GO" id="GO:0005096">
    <property type="term" value="F:GTPase activator activity"/>
    <property type="evidence" value="ECO:0007669"/>
    <property type="project" value="UniProtKB-KW"/>
</dbReference>
<dbReference type="GO" id="GO:0005634">
    <property type="term" value="C:nucleus"/>
    <property type="evidence" value="ECO:0007669"/>
    <property type="project" value="TreeGrafter"/>
</dbReference>
<dbReference type="PANTHER" id="PTHR24113">
    <property type="entry name" value="RAN GTPASE-ACTIVATING PROTEIN 1"/>
    <property type="match status" value="1"/>
</dbReference>
<feature type="region of interest" description="Disordered" evidence="4">
    <location>
        <begin position="100"/>
        <end position="131"/>
    </location>
</feature>
<feature type="transmembrane region" description="Helical" evidence="5">
    <location>
        <begin position="288"/>
        <end position="310"/>
    </location>
</feature>
<feature type="transmembrane region" description="Helical" evidence="5">
    <location>
        <begin position="246"/>
        <end position="268"/>
    </location>
</feature>
<feature type="region of interest" description="Disordered" evidence="4">
    <location>
        <begin position="1"/>
        <end position="27"/>
    </location>
</feature>
<organism evidence="6 7">
    <name type="scientific">Vitrella brassicaformis (strain CCMP3155)</name>
    <dbReference type="NCBI Taxonomy" id="1169540"/>
    <lineage>
        <taxon>Eukaryota</taxon>
        <taxon>Sar</taxon>
        <taxon>Alveolata</taxon>
        <taxon>Colpodellida</taxon>
        <taxon>Vitrellaceae</taxon>
        <taxon>Vitrella</taxon>
    </lineage>
</organism>
<feature type="transmembrane region" description="Helical" evidence="5">
    <location>
        <begin position="317"/>
        <end position="340"/>
    </location>
</feature>
<dbReference type="Pfam" id="PF13516">
    <property type="entry name" value="LRR_6"/>
    <property type="match status" value="2"/>
</dbReference>
<evidence type="ECO:0000313" key="7">
    <source>
        <dbReference type="Proteomes" id="UP000041254"/>
    </source>
</evidence>
<keyword evidence="5" id="KW-0472">Membrane</keyword>
<dbReference type="GO" id="GO:0005829">
    <property type="term" value="C:cytosol"/>
    <property type="evidence" value="ECO:0007669"/>
    <property type="project" value="TreeGrafter"/>
</dbReference>